<dbReference type="Gene3D" id="3.40.50.1980">
    <property type="entry name" value="Nitrogenase molybdenum iron protein domain"/>
    <property type="match status" value="1"/>
</dbReference>
<keyword evidence="7" id="KW-1185">Reference proteome</keyword>
<dbReference type="InterPro" id="IPR050492">
    <property type="entry name" value="Bact_metal-bind_prot9"/>
</dbReference>
<accession>A0A069D0K9</accession>
<evidence type="ECO:0000256" key="3">
    <source>
        <dbReference type="ARBA" id="ARBA00022723"/>
    </source>
</evidence>
<evidence type="ECO:0000256" key="5">
    <source>
        <dbReference type="SAM" id="Phobius"/>
    </source>
</evidence>
<evidence type="ECO:0000313" key="6">
    <source>
        <dbReference type="EMBL" id="GAK30846.1"/>
    </source>
</evidence>
<feature type="transmembrane region" description="Helical" evidence="5">
    <location>
        <begin position="7"/>
        <end position="26"/>
    </location>
</feature>
<keyword evidence="4" id="KW-0732">Signal</keyword>
<keyword evidence="2" id="KW-0813">Transport</keyword>
<name>A0A069D0K9_WEIOS</name>
<dbReference type="GO" id="GO:0046872">
    <property type="term" value="F:metal ion binding"/>
    <property type="evidence" value="ECO:0007669"/>
    <property type="project" value="UniProtKB-KW"/>
</dbReference>
<evidence type="ECO:0000313" key="7">
    <source>
        <dbReference type="Proteomes" id="UP000030643"/>
    </source>
</evidence>
<organism evidence="6 7">
    <name type="scientific">Weissella oryzae (strain DSM 25784 / JCM 18191 / LMG 30913 / SG25)</name>
    <dbReference type="NCBI Taxonomy" id="1329250"/>
    <lineage>
        <taxon>Bacteria</taxon>
        <taxon>Bacillati</taxon>
        <taxon>Bacillota</taxon>
        <taxon>Bacilli</taxon>
        <taxon>Lactobacillales</taxon>
        <taxon>Lactobacillaceae</taxon>
        <taxon>Weissella</taxon>
    </lineage>
</organism>
<dbReference type="AlphaFoldDB" id="A0A069D0K9"/>
<gene>
    <name evidence="6" type="ORF">WOSG25_051180</name>
</gene>
<dbReference type="GO" id="GO:0005524">
    <property type="term" value="F:ATP binding"/>
    <property type="evidence" value="ECO:0007669"/>
    <property type="project" value="UniProtKB-KW"/>
</dbReference>
<dbReference type="OrthoDB" id="9810636at2"/>
<dbReference type="Pfam" id="PF01297">
    <property type="entry name" value="ZnuA"/>
    <property type="match status" value="1"/>
</dbReference>
<keyword evidence="5" id="KW-0812">Transmembrane</keyword>
<dbReference type="SUPFAM" id="SSF53807">
    <property type="entry name" value="Helical backbone' metal receptor"/>
    <property type="match status" value="1"/>
</dbReference>
<dbReference type="GO" id="GO:0030001">
    <property type="term" value="P:metal ion transport"/>
    <property type="evidence" value="ECO:0007669"/>
    <property type="project" value="InterPro"/>
</dbReference>
<dbReference type="STRING" id="1329250.WOSG25_051180"/>
<protein>
    <submittedName>
        <fullName evidence="6">ABC transporter ATP-binding protein</fullName>
    </submittedName>
</protein>
<keyword evidence="3" id="KW-0479">Metal-binding</keyword>
<keyword evidence="6" id="KW-0547">Nucleotide-binding</keyword>
<reference evidence="7" key="1">
    <citation type="journal article" date="2014" name="Genome Announc.">
        <title>Draft genome sequence of Weissella oryzae SG25T, isolated from fermented rice grains.</title>
        <authorList>
            <person name="Tanizawa Y."/>
            <person name="Fujisawa T."/>
            <person name="Mochizuki T."/>
            <person name="Kaminuma E."/>
            <person name="Suzuki Y."/>
            <person name="Nakamura Y."/>
            <person name="Tohno M."/>
        </authorList>
    </citation>
    <scope>NUCLEOTIDE SEQUENCE [LARGE SCALE GENOMIC DNA]</scope>
    <source>
        <strain evidence="7">DSM 25784 / JCM 18191 / LMG 30913 / SG25</strain>
    </source>
</reference>
<dbReference type="InterPro" id="IPR006127">
    <property type="entry name" value="ZnuA-like"/>
</dbReference>
<proteinExistence type="predicted"/>
<dbReference type="EMBL" id="DF820488">
    <property type="protein sequence ID" value="GAK30846.1"/>
    <property type="molecule type" value="Genomic_DNA"/>
</dbReference>
<dbReference type="PANTHER" id="PTHR42953:SF1">
    <property type="entry name" value="METAL-BINDING PROTEIN HI_0362-RELATED"/>
    <property type="match status" value="1"/>
</dbReference>
<dbReference type="GO" id="GO:0030313">
    <property type="term" value="C:cell envelope"/>
    <property type="evidence" value="ECO:0007669"/>
    <property type="project" value="UniProtKB-SubCell"/>
</dbReference>
<keyword evidence="5" id="KW-1133">Transmembrane helix</keyword>
<dbReference type="eggNOG" id="COG0803">
    <property type="taxonomic scope" value="Bacteria"/>
</dbReference>
<sequence>MKKSIKFILPLFIVLGLLAIIMYKGISQNTSKVVTNNKIQLVSSLDFYGEMAKAVAGDQAEVHSIVKDTSVDPHDYEPTSDVAKLYSSANLIVSNGGGYDTWSTKFAKQNTKAKSINVASLTNYKEGQNEHLWYKLETPSKLVNELSDELTELKPAKKEYFKKNAQNYLTSLKPLTDLQNEAKTALKDKKYLATEPVYDNTLQALGAESLSMSFEQAVDEGDDPTAKDITDWHNDIDNGSVQFVINNPQNTSTLAKQAVQYAKEHKVPVINVTETKPKGQNYKDWQIDQLKQVLKAVK</sequence>
<evidence type="ECO:0000256" key="1">
    <source>
        <dbReference type="ARBA" id="ARBA00004196"/>
    </source>
</evidence>
<evidence type="ECO:0000256" key="4">
    <source>
        <dbReference type="ARBA" id="ARBA00022729"/>
    </source>
</evidence>
<dbReference type="Proteomes" id="UP000030643">
    <property type="component" value="Unassembled WGS sequence"/>
</dbReference>
<keyword evidence="5" id="KW-0472">Membrane</keyword>
<keyword evidence="6" id="KW-0067">ATP-binding</keyword>
<dbReference type="PANTHER" id="PTHR42953">
    <property type="entry name" value="HIGH-AFFINITY ZINC UPTAKE SYSTEM PROTEIN ZNUA-RELATED"/>
    <property type="match status" value="1"/>
</dbReference>
<dbReference type="RefSeq" id="WP_027698909.1">
    <property type="nucleotide sequence ID" value="NZ_DF820488.1"/>
</dbReference>
<comment type="subcellular location">
    <subcellularLocation>
        <location evidence="1">Cell envelope</location>
    </subcellularLocation>
</comment>
<evidence type="ECO:0000256" key="2">
    <source>
        <dbReference type="ARBA" id="ARBA00022448"/>
    </source>
</evidence>